<gene>
    <name evidence="3" type="ORF">HNQ94_002171</name>
</gene>
<keyword evidence="4" id="KW-1185">Reference proteome</keyword>
<evidence type="ECO:0000259" key="2">
    <source>
        <dbReference type="Pfam" id="PF13240"/>
    </source>
</evidence>
<sequence length="209" mass="24566">MSLKFCTNCGRKLIPEEKFCSQCGQKLEENETSGGEELLQTTTESSKQPFIKNKKFVSLIVAGLFALFLIYFFLIDTPHNSKVKGVSDEVYYELVEQYFYLERQMDMLENGGLEAFIDWMKSQEQYKEAEEVAEKEDIVVNPGEVFPNTLLLEFMKNRESFSSKETELVGKIQDMYRLVMRRETEEYKMMSEELKEEMQIKDSYNPFDE</sequence>
<name>A0A841Q5Y0_9BACI</name>
<dbReference type="RefSeq" id="WP_174495932.1">
    <property type="nucleotide sequence ID" value="NZ_CADDWK010000005.1"/>
</dbReference>
<evidence type="ECO:0000313" key="3">
    <source>
        <dbReference type="EMBL" id="MBB6453722.1"/>
    </source>
</evidence>
<feature type="transmembrane region" description="Helical" evidence="1">
    <location>
        <begin position="56"/>
        <end position="74"/>
    </location>
</feature>
<dbReference type="EMBL" id="JACHGH010000005">
    <property type="protein sequence ID" value="MBB6453722.1"/>
    <property type="molecule type" value="Genomic_DNA"/>
</dbReference>
<organism evidence="3 4">
    <name type="scientific">Salirhabdus euzebyi</name>
    <dbReference type="NCBI Taxonomy" id="394506"/>
    <lineage>
        <taxon>Bacteria</taxon>
        <taxon>Bacillati</taxon>
        <taxon>Bacillota</taxon>
        <taxon>Bacilli</taxon>
        <taxon>Bacillales</taxon>
        <taxon>Bacillaceae</taxon>
        <taxon>Salirhabdus</taxon>
    </lineage>
</organism>
<keyword evidence="1" id="KW-0812">Transmembrane</keyword>
<dbReference type="InterPro" id="IPR026870">
    <property type="entry name" value="Zinc_ribbon_dom"/>
</dbReference>
<proteinExistence type="predicted"/>
<accession>A0A841Q5Y0</accession>
<dbReference type="AlphaFoldDB" id="A0A841Q5Y0"/>
<evidence type="ECO:0000256" key="1">
    <source>
        <dbReference type="SAM" id="Phobius"/>
    </source>
</evidence>
<reference evidence="3 4" key="1">
    <citation type="submission" date="2020-08" db="EMBL/GenBank/DDBJ databases">
        <title>Genomic Encyclopedia of Type Strains, Phase IV (KMG-IV): sequencing the most valuable type-strain genomes for metagenomic binning, comparative biology and taxonomic classification.</title>
        <authorList>
            <person name="Goeker M."/>
        </authorList>
    </citation>
    <scope>NUCLEOTIDE SEQUENCE [LARGE SCALE GENOMIC DNA]</scope>
    <source>
        <strain evidence="3 4">DSM 19612</strain>
    </source>
</reference>
<comment type="caution">
    <text evidence="3">The sequence shown here is derived from an EMBL/GenBank/DDBJ whole genome shotgun (WGS) entry which is preliminary data.</text>
</comment>
<keyword evidence="1" id="KW-0472">Membrane</keyword>
<protein>
    <submittedName>
        <fullName evidence="3">Putative CopG family antitoxin</fullName>
    </submittedName>
</protein>
<dbReference type="Pfam" id="PF13240">
    <property type="entry name" value="Zn_Ribbon_1"/>
    <property type="match status" value="1"/>
</dbReference>
<keyword evidence="1" id="KW-1133">Transmembrane helix</keyword>
<dbReference type="Proteomes" id="UP000581688">
    <property type="component" value="Unassembled WGS sequence"/>
</dbReference>
<evidence type="ECO:0000313" key="4">
    <source>
        <dbReference type="Proteomes" id="UP000581688"/>
    </source>
</evidence>
<feature type="domain" description="Zinc-ribbon" evidence="2">
    <location>
        <begin position="5"/>
        <end position="27"/>
    </location>
</feature>